<evidence type="ECO:0000313" key="8">
    <source>
        <dbReference type="Proteomes" id="UP000001396"/>
    </source>
</evidence>
<dbReference type="InterPro" id="IPR041711">
    <property type="entry name" value="Met-tRNA-FMT_N"/>
</dbReference>
<dbReference type="SUPFAM" id="SSF53328">
    <property type="entry name" value="Formyltransferase"/>
    <property type="match status" value="1"/>
</dbReference>
<comment type="similarity">
    <text evidence="1">Belongs to the Fmt family.</text>
</comment>
<feature type="domain" description="Formyl transferase N-terminal" evidence="5">
    <location>
        <begin position="106"/>
        <end position="247"/>
    </location>
</feature>
<dbReference type="AlphaFoldDB" id="D3B0K7"/>
<organism evidence="7 8">
    <name type="scientific">Heterostelium pallidum (strain ATCC 26659 / Pp 5 / PN500)</name>
    <name type="common">Cellular slime mold</name>
    <name type="synonym">Polysphondylium pallidum</name>
    <dbReference type="NCBI Taxonomy" id="670386"/>
    <lineage>
        <taxon>Eukaryota</taxon>
        <taxon>Amoebozoa</taxon>
        <taxon>Evosea</taxon>
        <taxon>Eumycetozoa</taxon>
        <taxon>Dictyostelia</taxon>
        <taxon>Acytosteliales</taxon>
        <taxon>Acytosteliaceae</taxon>
        <taxon>Heterostelium</taxon>
    </lineage>
</organism>
<accession>D3B0K7</accession>
<reference evidence="7 8" key="1">
    <citation type="journal article" date="2011" name="Genome Res.">
        <title>Phylogeny-wide analysis of social amoeba genomes highlights ancient origins for complex intercellular communication.</title>
        <authorList>
            <person name="Heidel A.J."/>
            <person name="Lawal H.M."/>
            <person name="Felder M."/>
            <person name="Schilde C."/>
            <person name="Helps N.R."/>
            <person name="Tunggal B."/>
            <person name="Rivero F."/>
            <person name="John U."/>
            <person name="Schleicher M."/>
            <person name="Eichinger L."/>
            <person name="Platzer M."/>
            <person name="Noegel A.A."/>
            <person name="Schaap P."/>
            <person name="Gloeckner G."/>
        </authorList>
    </citation>
    <scope>NUCLEOTIDE SEQUENCE [LARGE SCALE GENOMIC DNA]</scope>
    <source>
        <strain evidence="8">ATCC 26659 / Pp 5 / PN500</strain>
    </source>
</reference>
<sequence>MLRQLVVKNSYSNILNSGAIKAILNYTTFNSVNHAYRFRAYCSIAPPPYKVLFFGTDQVSINTLTLLHENNKIKNNNNNNNADTSISTNNSNNKLVVDELEVVCPDNKNELVYQYAKSNNIPMYHPDKENGMKGFKVPLSSKSNQPFDIAIVVSFGYFIPKSVLSSFKYGGINMHPSLLPRHRGPAPIHHTLLSGDKETGISIITLDPKKFDVGDILLQTRQKIRPDILYLELTNKLTTNGAAMVIKTLEQFVEMSKNAVAQSEVGATKAPKVNRQQSKIEWSQHDCATIWNMYRAFSDTIGVSTTVYSKKYKNWKRLKITGMLAPPGAGVDPVANSKLYSSLNEDLKQLSGAEPYGTYFLGTNKLMWIKAKDGWIGVSKIYEDGKKNDVQAHEFLFGKAVVSPTKSNNSIAEKIEIPTTQVFV</sequence>
<dbReference type="InParanoid" id="D3B0K7"/>
<dbReference type="STRING" id="670386.D3B0K7"/>
<dbReference type="GeneID" id="31357351"/>
<evidence type="ECO:0000259" key="6">
    <source>
        <dbReference type="Pfam" id="PF02911"/>
    </source>
</evidence>
<evidence type="ECO:0000256" key="3">
    <source>
        <dbReference type="ARBA" id="ARBA00022679"/>
    </source>
</evidence>
<dbReference type="RefSeq" id="XP_020436942.1">
    <property type="nucleotide sequence ID" value="XM_020572825.1"/>
</dbReference>
<dbReference type="GO" id="GO:0005739">
    <property type="term" value="C:mitochondrion"/>
    <property type="evidence" value="ECO:0007669"/>
    <property type="project" value="TreeGrafter"/>
</dbReference>
<evidence type="ECO:0000313" key="7">
    <source>
        <dbReference type="EMBL" id="EFA84831.1"/>
    </source>
</evidence>
<dbReference type="CDD" id="cd08646">
    <property type="entry name" value="FMT_core_Met-tRNA-FMT_N"/>
    <property type="match status" value="1"/>
</dbReference>
<evidence type="ECO:0000256" key="4">
    <source>
        <dbReference type="ARBA" id="ARBA00022917"/>
    </source>
</evidence>
<keyword evidence="4" id="KW-0648">Protein biosynthesis</keyword>
<gene>
    <name evidence="7" type="ORF">PPL_01824</name>
</gene>
<evidence type="ECO:0000256" key="2">
    <source>
        <dbReference type="ARBA" id="ARBA00012261"/>
    </source>
</evidence>
<keyword evidence="3 7" id="KW-0808">Transferase</keyword>
<evidence type="ECO:0000256" key="1">
    <source>
        <dbReference type="ARBA" id="ARBA00010699"/>
    </source>
</evidence>
<proteinExistence type="inferred from homology"/>
<protein>
    <recommendedName>
        <fullName evidence="2">methionyl-tRNA formyltransferase</fullName>
        <ecNumber evidence="2">2.1.2.9</ecNumber>
    </recommendedName>
</protein>
<dbReference type="InterPro" id="IPR005793">
    <property type="entry name" value="Formyl_trans_C"/>
</dbReference>
<keyword evidence="8" id="KW-1185">Reference proteome</keyword>
<dbReference type="InterPro" id="IPR036477">
    <property type="entry name" value="Formyl_transf_N_sf"/>
</dbReference>
<dbReference type="EC" id="2.1.2.9" evidence="2"/>
<dbReference type="Gene3D" id="3.40.50.12230">
    <property type="match status" value="1"/>
</dbReference>
<dbReference type="EMBL" id="ADBJ01000008">
    <property type="protein sequence ID" value="EFA84831.1"/>
    <property type="molecule type" value="Genomic_DNA"/>
</dbReference>
<dbReference type="Pfam" id="PF00551">
    <property type="entry name" value="Formyl_trans_N"/>
    <property type="match status" value="1"/>
</dbReference>
<feature type="domain" description="Formyl transferase C-terminal" evidence="6">
    <location>
        <begin position="273"/>
        <end position="397"/>
    </location>
</feature>
<dbReference type="InterPro" id="IPR002376">
    <property type="entry name" value="Formyl_transf_N"/>
</dbReference>
<dbReference type="FunCoup" id="D3B0K7">
    <property type="interactions" value="170"/>
</dbReference>
<evidence type="ECO:0000259" key="5">
    <source>
        <dbReference type="Pfam" id="PF00551"/>
    </source>
</evidence>
<dbReference type="Proteomes" id="UP000001396">
    <property type="component" value="Unassembled WGS sequence"/>
</dbReference>
<dbReference type="PANTHER" id="PTHR11138">
    <property type="entry name" value="METHIONYL-TRNA FORMYLTRANSFERASE"/>
    <property type="match status" value="1"/>
</dbReference>
<comment type="caution">
    <text evidence="7">The sequence shown here is derived from an EMBL/GenBank/DDBJ whole genome shotgun (WGS) entry which is preliminary data.</text>
</comment>
<dbReference type="PANTHER" id="PTHR11138:SF5">
    <property type="entry name" value="METHIONYL-TRNA FORMYLTRANSFERASE, MITOCHONDRIAL"/>
    <property type="match status" value="1"/>
</dbReference>
<dbReference type="GO" id="GO:0004479">
    <property type="term" value="F:methionyl-tRNA formyltransferase activity"/>
    <property type="evidence" value="ECO:0007669"/>
    <property type="project" value="UniProtKB-EC"/>
</dbReference>
<dbReference type="Pfam" id="PF02911">
    <property type="entry name" value="Formyl_trans_C"/>
    <property type="match status" value="1"/>
</dbReference>
<name>D3B0K7_HETP5</name>
<dbReference type="OMA" id="GGINMHP"/>